<dbReference type="AlphaFoldDB" id="A0A3B0SBL3"/>
<gene>
    <name evidence="1" type="ORF">MNBD_ALPHA07-1303</name>
</gene>
<name>A0A3B0SBL3_9ZZZZ</name>
<organism evidence="1">
    <name type="scientific">hydrothermal vent metagenome</name>
    <dbReference type="NCBI Taxonomy" id="652676"/>
    <lineage>
        <taxon>unclassified sequences</taxon>
        <taxon>metagenomes</taxon>
        <taxon>ecological metagenomes</taxon>
    </lineage>
</organism>
<evidence type="ECO:0000313" key="1">
    <source>
        <dbReference type="EMBL" id="VAW03601.1"/>
    </source>
</evidence>
<proteinExistence type="predicted"/>
<protein>
    <submittedName>
        <fullName evidence="1">Uncharacterized protein</fullName>
    </submittedName>
</protein>
<dbReference type="EMBL" id="UOEG01000263">
    <property type="protein sequence ID" value="VAW03601.1"/>
    <property type="molecule type" value="Genomic_DNA"/>
</dbReference>
<sequence length="63" mass="6699">MQNALKREGRIWIRGALDDITLTKPDTLLELDGRPGTRITGGSAGHTLGGGGQVGQVIQQIYP</sequence>
<accession>A0A3B0SBL3</accession>
<reference evidence="1" key="1">
    <citation type="submission" date="2018-06" db="EMBL/GenBank/DDBJ databases">
        <authorList>
            <person name="Zhirakovskaya E."/>
        </authorList>
    </citation>
    <scope>NUCLEOTIDE SEQUENCE</scope>
</reference>